<reference evidence="1" key="2">
    <citation type="journal article" date="2024" name="Environ. Microbiol.">
        <title>Genome analysis and description of Tunturibacter gen. nov. expands the diversity of Terriglobia in tundra soils.</title>
        <authorList>
            <person name="Messyasz A."/>
            <person name="Mannisto M.K."/>
            <person name="Kerkhof L.J."/>
            <person name="Haggblom M.M."/>
        </authorList>
    </citation>
    <scope>NUCLEOTIDE SEQUENCE</scope>
    <source>
        <strain evidence="1">M8UP39</strain>
    </source>
</reference>
<protein>
    <submittedName>
        <fullName evidence="1">Uncharacterized protein</fullName>
    </submittedName>
</protein>
<gene>
    <name evidence="1" type="ORF">RBB81_21425</name>
</gene>
<dbReference type="AlphaFoldDB" id="A0AAU7Z0T2"/>
<proteinExistence type="predicted"/>
<accession>A0AAU7Z0T2</accession>
<dbReference type="EMBL" id="CP132938">
    <property type="protein sequence ID" value="XCB22110.1"/>
    <property type="molecule type" value="Genomic_DNA"/>
</dbReference>
<dbReference type="RefSeq" id="WP_353072105.1">
    <property type="nucleotide sequence ID" value="NZ_CP132938.1"/>
</dbReference>
<evidence type="ECO:0000313" key="1">
    <source>
        <dbReference type="EMBL" id="XCB22110.1"/>
    </source>
</evidence>
<dbReference type="KEGG" id="tgi:RBB81_21425"/>
<reference evidence="1" key="1">
    <citation type="submission" date="2023-08" db="EMBL/GenBank/DDBJ databases">
        <authorList>
            <person name="Messyasz A."/>
            <person name="Mannisto M.K."/>
            <person name="Kerkhof L.J."/>
            <person name="Haggblom M."/>
        </authorList>
    </citation>
    <scope>NUCLEOTIDE SEQUENCE</scope>
    <source>
        <strain evidence="1">M8UP39</strain>
    </source>
</reference>
<sequence>MPDTDLPLSAEQTARATGMLPLFDRIRELSSESSSENRWELFFQRQQALMEVTSASLEVDAATGQMDVEIAETRELQNYLTTHRDSQVGRLNLVSIAIGGTAGTASSALGLTTHARAASVTGIVAGSATAVLSLIGLRISEGPKRELEVKSNMLSELFDRPANDRNVYSKVVATFMNSPVPGDPDGLTRQQRLIRGWVQVGRIPEPESAKGHEKIVQITSMPGEKIKQTIGDLDDRQAMLYDFRARLTHMKRDLAILLGSIPSEMPMNPLPGPKP</sequence>
<name>A0AAU7Z0T2_9BACT</name>
<organism evidence="1">
    <name type="scientific">Tunturiibacter gelidiferens</name>
    <dbReference type="NCBI Taxonomy" id="3069689"/>
    <lineage>
        <taxon>Bacteria</taxon>
        <taxon>Pseudomonadati</taxon>
        <taxon>Acidobacteriota</taxon>
        <taxon>Terriglobia</taxon>
        <taxon>Terriglobales</taxon>
        <taxon>Acidobacteriaceae</taxon>
        <taxon>Tunturiibacter</taxon>
    </lineage>
</organism>